<sequence length="418" mass="45491">MAVSRKFLMLIIFCSCSMINAFQWIEYAIISNIVSKYYGVSEATVAWTSLLYLLGYIMLAFPSAWVLDTLGLRVTVIIGATGTCIGACIKVMSVEPGRFALVLVGQSFPAFAQAFILGVPPRLASAWFRYEEISTACSTAVIGNQLGIALGFVIPPYLIDEANVKSSLLVMCFGVAVVSFLCSSLAIVAFQDKPENLPSFAEMVKRDSTNEVGFVQGLCRLLAIAEFSFLLLSYGIITGTFYALSTLLNPVVLECFPGEKNFAGWIGLVLIVSGLVGSWMCGVLLDKTGEFKQVTFFVYALSTVGVLAYTFVFALRSRFLVVLVCFFLGFFMTGYIPIGLQVGSEITYPLPEGLTANMLNMSAQGMGFLLILVSAHIREQIGDRAANFSMSVLMIIGCGVTMMLKMQPKRREALRTPA</sequence>
<dbReference type="EMBL" id="JABSTQ010004588">
    <property type="protein sequence ID" value="KAG0441648.1"/>
    <property type="molecule type" value="Genomic_DNA"/>
</dbReference>
<organism evidence="1 2">
    <name type="scientific">Ixodes persulcatus</name>
    <name type="common">Taiga tick</name>
    <dbReference type="NCBI Taxonomy" id="34615"/>
    <lineage>
        <taxon>Eukaryota</taxon>
        <taxon>Metazoa</taxon>
        <taxon>Ecdysozoa</taxon>
        <taxon>Arthropoda</taxon>
        <taxon>Chelicerata</taxon>
        <taxon>Arachnida</taxon>
        <taxon>Acari</taxon>
        <taxon>Parasitiformes</taxon>
        <taxon>Ixodida</taxon>
        <taxon>Ixodoidea</taxon>
        <taxon>Ixodidae</taxon>
        <taxon>Ixodinae</taxon>
        <taxon>Ixodes</taxon>
    </lineage>
</organism>
<gene>
    <name evidence="1" type="ORF">HPB47_015897</name>
</gene>
<evidence type="ECO:0000313" key="1">
    <source>
        <dbReference type="EMBL" id="KAG0441648.1"/>
    </source>
</evidence>
<keyword evidence="2" id="KW-1185">Reference proteome</keyword>
<comment type="caution">
    <text evidence="1">The sequence shown here is derived from an EMBL/GenBank/DDBJ whole genome shotgun (WGS) entry which is preliminary data.</text>
</comment>
<protein>
    <submittedName>
        <fullName evidence="1">Uncharacterized protein</fullName>
    </submittedName>
</protein>
<proteinExistence type="predicted"/>
<accession>A0AC60QS82</accession>
<dbReference type="Proteomes" id="UP000805193">
    <property type="component" value="Unassembled WGS sequence"/>
</dbReference>
<evidence type="ECO:0000313" key="2">
    <source>
        <dbReference type="Proteomes" id="UP000805193"/>
    </source>
</evidence>
<reference evidence="1 2" key="1">
    <citation type="journal article" date="2020" name="Cell">
        <title>Large-Scale Comparative Analyses of Tick Genomes Elucidate Their Genetic Diversity and Vector Capacities.</title>
        <authorList>
            <consortium name="Tick Genome and Microbiome Consortium (TIGMIC)"/>
            <person name="Jia N."/>
            <person name="Wang J."/>
            <person name="Shi W."/>
            <person name="Du L."/>
            <person name="Sun Y."/>
            <person name="Zhan W."/>
            <person name="Jiang J.F."/>
            <person name="Wang Q."/>
            <person name="Zhang B."/>
            <person name="Ji P."/>
            <person name="Bell-Sakyi L."/>
            <person name="Cui X.M."/>
            <person name="Yuan T.T."/>
            <person name="Jiang B.G."/>
            <person name="Yang W.F."/>
            <person name="Lam T.T."/>
            <person name="Chang Q.C."/>
            <person name="Ding S.J."/>
            <person name="Wang X.J."/>
            <person name="Zhu J.G."/>
            <person name="Ruan X.D."/>
            <person name="Zhao L."/>
            <person name="Wei J.T."/>
            <person name="Ye R.Z."/>
            <person name="Que T.C."/>
            <person name="Du C.H."/>
            <person name="Zhou Y.H."/>
            <person name="Cheng J.X."/>
            <person name="Dai P.F."/>
            <person name="Guo W.B."/>
            <person name="Han X.H."/>
            <person name="Huang E.J."/>
            <person name="Li L.F."/>
            <person name="Wei W."/>
            <person name="Gao Y.C."/>
            <person name="Liu J.Z."/>
            <person name="Shao H.Z."/>
            <person name="Wang X."/>
            <person name="Wang C.C."/>
            <person name="Yang T.C."/>
            <person name="Huo Q.B."/>
            <person name="Li W."/>
            <person name="Chen H.Y."/>
            <person name="Chen S.E."/>
            <person name="Zhou L.G."/>
            <person name="Ni X.B."/>
            <person name="Tian J.H."/>
            <person name="Sheng Y."/>
            <person name="Liu T."/>
            <person name="Pan Y.S."/>
            <person name="Xia L.Y."/>
            <person name="Li J."/>
            <person name="Zhao F."/>
            <person name="Cao W.C."/>
        </authorList>
    </citation>
    <scope>NUCLEOTIDE SEQUENCE [LARGE SCALE GENOMIC DNA]</scope>
    <source>
        <strain evidence="1">Iper-2018</strain>
    </source>
</reference>
<name>A0AC60QS82_IXOPE</name>